<evidence type="ECO:0000256" key="3">
    <source>
        <dbReference type="ARBA" id="ARBA00022691"/>
    </source>
</evidence>
<dbReference type="InterPro" id="IPR036390">
    <property type="entry name" value="WH_DNA-bd_sf"/>
</dbReference>
<dbReference type="RefSeq" id="WP_044348685.1">
    <property type="nucleotide sequence ID" value="NZ_AZAC01000014.1"/>
</dbReference>
<keyword evidence="2" id="KW-0808">Transferase</keyword>
<protein>
    <recommendedName>
        <fullName evidence="8">O-methyltransferase</fullName>
    </recommendedName>
</protein>
<accession>A0A0D2J6R4</accession>
<dbReference type="InterPro" id="IPR016461">
    <property type="entry name" value="COMT-like"/>
</dbReference>
<comment type="caution">
    <text evidence="6">The sequence shown here is derived from an EMBL/GenBank/DDBJ whole genome shotgun (WGS) entry which is preliminary data.</text>
</comment>
<dbReference type="InterPro" id="IPR012967">
    <property type="entry name" value="COMT_dimerisation"/>
</dbReference>
<feature type="domain" description="O-methyltransferase dimerisation" evidence="5">
    <location>
        <begin position="22"/>
        <end position="87"/>
    </location>
</feature>
<dbReference type="CDD" id="cd02440">
    <property type="entry name" value="AdoMet_MTases"/>
    <property type="match status" value="1"/>
</dbReference>
<dbReference type="GO" id="GO:0032259">
    <property type="term" value="P:methylation"/>
    <property type="evidence" value="ECO:0007669"/>
    <property type="project" value="UniProtKB-KW"/>
</dbReference>
<keyword evidence="3" id="KW-0949">S-adenosyl-L-methionine</keyword>
<feature type="domain" description="O-methyltransferase C-terminal" evidence="4">
    <location>
        <begin position="144"/>
        <end position="293"/>
    </location>
</feature>
<dbReference type="PANTHER" id="PTHR11746">
    <property type="entry name" value="O-METHYLTRANSFERASE"/>
    <property type="match status" value="1"/>
</dbReference>
<dbReference type="PROSITE" id="PS51683">
    <property type="entry name" value="SAM_OMT_II"/>
    <property type="match status" value="1"/>
</dbReference>
<dbReference type="PATRIC" id="fig|1429043.3.peg.2435"/>
<dbReference type="InterPro" id="IPR029063">
    <property type="entry name" value="SAM-dependent_MTases_sf"/>
</dbReference>
<evidence type="ECO:0000259" key="4">
    <source>
        <dbReference type="Pfam" id="PF00891"/>
    </source>
</evidence>
<dbReference type="InterPro" id="IPR001077">
    <property type="entry name" value="COMT_C"/>
</dbReference>
<reference evidence="6 7" key="1">
    <citation type="submission" date="2013-11" db="EMBL/GenBank/DDBJ databases">
        <title>Metagenomic analysis of a methanogenic consortium involved in long chain n-alkane degradation.</title>
        <authorList>
            <person name="Davidova I.A."/>
            <person name="Callaghan A.V."/>
            <person name="Wawrik B."/>
            <person name="Pruitt S."/>
            <person name="Marks C."/>
            <person name="Duncan K.E."/>
            <person name="Suflita J.M."/>
        </authorList>
    </citation>
    <scope>NUCLEOTIDE SEQUENCE [LARGE SCALE GENOMIC DNA]</scope>
    <source>
        <strain evidence="6 7">SPR</strain>
    </source>
</reference>
<dbReference type="GO" id="GO:0008171">
    <property type="term" value="F:O-methyltransferase activity"/>
    <property type="evidence" value="ECO:0007669"/>
    <property type="project" value="InterPro"/>
</dbReference>
<evidence type="ECO:0000313" key="6">
    <source>
        <dbReference type="EMBL" id="KIX13864.1"/>
    </source>
</evidence>
<evidence type="ECO:0000256" key="2">
    <source>
        <dbReference type="ARBA" id="ARBA00022679"/>
    </source>
</evidence>
<dbReference type="InterPro" id="IPR036388">
    <property type="entry name" value="WH-like_DNA-bd_sf"/>
</dbReference>
<dbReference type="Pfam" id="PF00891">
    <property type="entry name" value="Methyltransf_2"/>
    <property type="match status" value="1"/>
</dbReference>
<evidence type="ECO:0000256" key="1">
    <source>
        <dbReference type="ARBA" id="ARBA00022603"/>
    </source>
</evidence>
<dbReference type="SUPFAM" id="SSF53335">
    <property type="entry name" value="S-adenosyl-L-methionine-dependent methyltransferases"/>
    <property type="match status" value="1"/>
</dbReference>
<dbReference type="Gene3D" id="3.40.50.150">
    <property type="entry name" value="Vaccinia Virus protein VP39"/>
    <property type="match status" value="1"/>
</dbReference>
<dbReference type="EMBL" id="AZAC01000014">
    <property type="protein sequence ID" value="KIX13864.1"/>
    <property type="molecule type" value="Genomic_DNA"/>
</dbReference>
<evidence type="ECO:0000259" key="5">
    <source>
        <dbReference type="Pfam" id="PF08100"/>
    </source>
</evidence>
<dbReference type="Gene3D" id="1.10.10.10">
    <property type="entry name" value="Winged helix-like DNA-binding domain superfamily/Winged helix DNA-binding domain"/>
    <property type="match status" value="1"/>
</dbReference>
<sequence>MTGKTAGLPELGFDPKAAELFELMVAPVRSWVLLTGLELEIFEHLESPCSARELAGRMGLHPLNTRIFLDAATAGGFLRKEDENYQNLAFVNQYLLRKSPVFLGGMLYNSRYYWLDGLDQMAEQIKKGPLPAQEPKVTEDAMWQTMCQGLAASQRMMITSLAIEAARQVPGHENFQKILDLGGGPGLVGMALVKEFKQAKGVLFDQPGVVREAGKYIKSEGLEARFNTMGGDFTSDDPGRDYDLIWASSCLYFARHDLKAMMKRILEALKPGGVFINLHEGMEKQGTSPSAAVLSMLLTSLRGEPDMMFQKGELARAMAEVGFDPIQTRQVKTPWSVFELELAFKPEA</sequence>
<proteinExistence type="predicted"/>
<evidence type="ECO:0000313" key="7">
    <source>
        <dbReference type="Proteomes" id="UP000032233"/>
    </source>
</evidence>
<dbReference type="GO" id="GO:0046983">
    <property type="term" value="F:protein dimerization activity"/>
    <property type="evidence" value="ECO:0007669"/>
    <property type="project" value="InterPro"/>
</dbReference>
<dbReference type="Pfam" id="PF08100">
    <property type="entry name" value="Dimerisation"/>
    <property type="match status" value="1"/>
</dbReference>
<dbReference type="AlphaFoldDB" id="A0A0D2J6R4"/>
<keyword evidence="7" id="KW-1185">Reference proteome</keyword>
<dbReference type="STRING" id="1429043.X474_11450"/>
<dbReference type="InParanoid" id="A0A0D2J6R4"/>
<dbReference type="Proteomes" id="UP000032233">
    <property type="component" value="Unassembled WGS sequence"/>
</dbReference>
<evidence type="ECO:0008006" key="8">
    <source>
        <dbReference type="Google" id="ProtNLM"/>
    </source>
</evidence>
<dbReference type="OrthoDB" id="9766840at2"/>
<name>A0A0D2J6R4_9BACT</name>
<dbReference type="SUPFAM" id="SSF46785">
    <property type="entry name" value="Winged helix' DNA-binding domain"/>
    <property type="match status" value="1"/>
</dbReference>
<keyword evidence="1" id="KW-0489">Methyltransferase</keyword>
<gene>
    <name evidence="6" type="ORF">X474_11450</name>
</gene>
<organism evidence="6 7">
    <name type="scientific">Dethiosulfatarculus sandiegensis</name>
    <dbReference type="NCBI Taxonomy" id="1429043"/>
    <lineage>
        <taxon>Bacteria</taxon>
        <taxon>Pseudomonadati</taxon>
        <taxon>Thermodesulfobacteriota</taxon>
        <taxon>Desulfarculia</taxon>
        <taxon>Desulfarculales</taxon>
        <taxon>Desulfarculaceae</taxon>
        <taxon>Dethiosulfatarculus</taxon>
    </lineage>
</organism>